<sequence>METIASCMPLCGDLESGAVEEAQTRKIEDYRPGYPRYTALLAAHTPYILCRRFSKLRARLLLLKQDRLSVLEERLEEIDQAERSPLFLGKSRCDKNLERISLLSKIESQLADYGTNQFASSTYQMLSLNPAEQRDVESLQNWLDGNGCLAKEESAYLAHCGELVSLAPTRDSAILQLENWVETRLIRLWRNFRKSRFHNMSNDPNVYIHSGQLIQRIAKALLLLLITILLLMPVVVCSIINTTSVRIAIVMVSTISYLLVLSSLTKSRTMELILAGAT</sequence>
<keyword evidence="4" id="KW-1185">Reference proteome</keyword>
<evidence type="ECO:0000259" key="2">
    <source>
        <dbReference type="Pfam" id="PF20237"/>
    </source>
</evidence>
<feature type="domain" description="DUF6594" evidence="2">
    <location>
        <begin position="34"/>
        <end position="278"/>
    </location>
</feature>
<reference evidence="3 4" key="1">
    <citation type="submission" date="2014-04" db="EMBL/GenBank/DDBJ databases">
        <authorList>
            <consortium name="DOE Joint Genome Institute"/>
            <person name="Kuo A."/>
            <person name="Martino E."/>
            <person name="Perotto S."/>
            <person name="Kohler A."/>
            <person name="Nagy L.G."/>
            <person name="Floudas D."/>
            <person name="Copeland A."/>
            <person name="Barry K.W."/>
            <person name="Cichocki N."/>
            <person name="Veneault-Fourrey C."/>
            <person name="LaButti K."/>
            <person name="Lindquist E.A."/>
            <person name="Lipzen A."/>
            <person name="Lundell T."/>
            <person name="Morin E."/>
            <person name="Murat C."/>
            <person name="Sun H."/>
            <person name="Tunlid A."/>
            <person name="Henrissat B."/>
            <person name="Grigoriev I.V."/>
            <person name="Hibbett D.S."/>
            <person name="Martin F."/>
            <person name="Nordberg H.P."/>
            <person name="Cantor M.N."/>
            <person name="Hua S.X."/>
        </authorList>
    </citation>
    <scope>NUCLEOTIDE SEQUENCE [LARGE SCALE GENOMIC DNA]</scope>
    <source>
        <strain evidence="3 4">Zn</strain>
    </source>
</reference>
<dbReference type="HOGENOM" id="CLU_051118_3_2_1"/>
<evidence type="ECO:0000313" key="4">
    <source>
        <dbReference type="Proteomes" id="UP000054321"/>
    </source>
</evidence>
<keyword evidence="1" id="KW-0812">Transmembrane</keyword>
<gene>
    <name evidence="3" type="ORF">OIDMADRAFT_37917</name>
</gene>
<dbReference type="EMBL" id="KN832870">
    <property type="protein sequence ID" value="KIN08950.1"/>
    <property type="molecule type" value="Genomic_DNA"/>
</dbReference>
<keyword evidence="1" id="KW-0472">Membrane</keyword>
<dbReference type="InterPro" id="IPR046529">
    <property type="entry name" value="DUF6594"/>
</dbReference>
<dbReference type="OrthoDB" id="5341582at2759"/>
<dbReference type="Proteomes" id="UP000054321">
    <property type="component" value="Unassembled WGS sequence"/>
</dbReference>
<dbReference type="STRING" id="913774.A0A0C3I1J1"/>
<protein>
    <recommendedName>
        <fullName evidence="2">DUF6594 domain-containing protein</fullName>
    </recommendedName>
</protein>
<feature type="transmembrane region" description="Helical" evidence="1">
    <location>
        <begin position="247"/>
        <end position="264"/>
    </location>
</feature>
<proteinExistence type="predicted"/>
<evidence type="ECO:0000313" key="3">
    <source>
        <dbReference type="EMBL" id="KIN08950.1"/>
    </source>
</evidence>
<accession>A0A0C3I1J1</accession>
<reference evidence="4" key="2">
    <citation type="submission" date="2015-01" db="EMBL/GenBank/DDBJ databases">
        <title>Evolutionary Origins and Diversification of the Mycorrhizal Mutualists.</title>
        <authorList>
            <consortium name="DOE Joint Genome Institute"/>
            <consortium name="Mycorrhizal Genomics Consortium"/>
            <person name="Kohler A."/>
            <person name="Kuo A."/>
            <person name="Nagy L.G."/>
            <person name="Floudas D."/>
            <person name="Copeland A."/>
            <person name="Barry K.W."/>
            <person name="Cichocki N."/>
            <person name="Veneault-Fourrey C."/>
            <person name="LaButti K."/>
            <person name="Lindquist E.A."/>
            <person name="Lipzen A."/>
            <person name="Lundell T."/>
            <person name="Morin E."/>
            <person name="Murat C."/>
            <person name="Riley R."/>
            <person name="Ohm R."/>
            <person name="Sun H."/>
            <person name="Tunlid A."/>
            <person name="Henrissat B."/>
            <person name="Grigoriev I.V."/>
            <person name="Hibbett D.S."/>
            <person name="Martin F."/>
        </authorList>
    </citation>
    <scope>NUCLEOTIDE SEQUENCE [LARGE SCALE GENOMIC DNA]</scope>
    <source>
        <strain evidence="4">Zn</strain>
    </source>
</reference>
<name>A0A0C3I1J1_OIDMZ</name>
<keyword evidence="1" id="KW-1133">Transmembrane helix</keyword>
<evidence type="ECO:0000256" key="1">
    <source>
        <dbReference type="SAM" id="Phobius"/>
    </source>
</evidence>
<dbReference type="InParanoid" id="A0A0C3I1J1"/>
<dbReference type="AlphaFoldDB" id="A0A0C3I1J1"/>
<organism evidence="3 4">
    <name type="scientific">Oidiodendron maius (strain Zn)</name>
    <dbReference type="NCBI Taxonomy" id="913774"/>
    <lineage>
        <taxon>Eukaryota</taxon>
        <taxon>Fungi</taxon>
        <taxon>Dikarya</taxon>
        <taxon>Ascomycota</taxon>
        <taxon>Pezizomycotina</taxon>
        <taxon>Leotiomycetes</taxon>
        <taxon>Leotiomycetes incertae sedis</taxon>
        <taxon>Myxotrichaceae</taxon>
        <taxon>Oidiodendron</taxon>
    </lineage>
</organism>
<dbReference type="PANTHER" id="PTHR34502:SF5">
    <property type="entry name" value="DUF6594 DOMAIN-CONTAINING PROTEIN"/>
    <property type="match status" value="1"/>
</dbReference>
<dbReference type="PANTHER" id="PTHR34502">
    <property type="entry name" value="DUF6594 DOMAIN-CONTAINING PROTEIN-RELATED"/>
    <property type="match status" value="1"/>
</dbReference>
<feature type="transmembrane region" description="Helical" evidence="1">
    <location>
        <begin position="220"/>
        <end position="241"/>
    </location>
</feature>
<dbReference type="Pfam" id="PF20237">
    <property type="entry name" value="DUF6594"/>
    <property type="match status" value="1"/>
</dbReference>